<comment type="similarity">
    <text evidence="1 3">Belongs to the short-chain dehydrogenases/reductases (SDR) family.</text>
</comment>
<dbReference type="KEGG" id="bman:114247691"/>
<name>A0A6J2K6C0_BOMMA</name>
<dbReference type="PANTHER" id="PTHR43115:SF4">
    <property type="entry name" value="DEHYDROGENASE_REDUCTASE SDR FAMILY MEMBER 11"/>
    <property type="match status" value="1"/>
</dbReference>
<keyword evidence="4" id="KW-1185">Reference proteome</keyword>
<organism evidence="4 5">
    <name type="scientific">Bombyx mandarina</name>
    <name type="common">Wild silk moth</name>
    <name type="synonym">Wild silkworm</name>
    <dbReference type="NCBI Taxonomy" id="7092"/>
    <lineage>
        <taxon>Eukaryota</taxon>
        <taxon>Metazoa</taxon>
        <taxon>Ecdysozoa</taxon>
        <taxon>Arthropoda</taxon>
        <taxon>Hexapoda</taxon>
        <taxon>Insecta</taxon>
        <taxon>Pterygota</taxon>
        <taxon>Neoptera</taxon>
        <taxon>Endopterygota</taxon>
        <taxon>Lepidoptera</taxon>
        <taxon>Glossata</taxon>
        <taxon>Ditrysia</taxon>
        <taxon>Bombycoidea</taxon>
        <taxon>Bombycidae</taxon>
        <taxon>Bombycinae</taxon>
        <taxon>Bombyx</taxon>
    </lineage>
</organism>
<dbReference type="GO" id="GO:0016616">
    <property type="term" value="F:oxidoreductase activity, acting on the CH-OH group of donors, NAD or NADP as acceptor"/>
    <property type="evidence" value="ECO:0007669"/>
    <property type="project" value="UniProtKB-ARBA"/>
</dbReference>
<dbReference type="AlphaFoldDB" id="A0A6J2K6C0"/>
<sequence>MDRWAGKLAVVTGAASGIGAAVAQALDRAGLQVVGLDVKTHVEAKESEIECKRNITSKYCDISKLEDIERVFKWIEDNFGSVYVLVNCAGVLYQGQITGVGDNPLSVNQLVETLDVNLKGSILCARTAVECMKKYDISGHIININSLAGHYVPFSSSMNLYASTKYAITAFTETLSQELAHFSNRIKVTSLSPGLTKTEMAAHMDDGLPGLAPSEVADAVLYVLSTPPHINISELTITSVLEKRI</sequence>
<evidence type="ECO:0000313" key="4">
    <source>
        <dbReference type="Proteomes" id="UP000504629"/>
    </source>
</evidence>
<dbReference type="SUPFAM" id="SSF51735">
    <property type="entry name" value="NAD(P)-binding Rossmann-fold domains"/>
    <property type="match status" value="1"/>
</dbReference>
<evidence type="ECO:0000256" key="2">
    <source>
        <dbReference type="ARBA" id="ARBA00023002"/>
    </source>
</evidence>
<dbReference type="Proteomes" id="UP000504629">
    <property type="component" value="Unplaced"/>
</dbReference>
<keyword evidence="2" id="KW-0560">Oxidoreductase</keyword>
<dbReference type="InterPro" id="IPR002347">
    <property type="entry name" value="SDR_fam"/>
</dbReference>
<accession>A0A6J2K6C0</accession>
<dbReference type="OrthoDB" id="1933717at2759"/>
<gene>
    <name evidence="5" type="primary">LOC114247691</name>
</gene>
<dbReference type="PROSITE" id="PS00061">
    <property type="entry name" value="ADH_SHORT"/>
    <property type="match status" value="1"/>
</dbReference>
<dbReference type="Pfam" id="PF00106">
    <property type="entry name" value="adh_short"/>
    <property type="match status" value="1"/>
</dbReference>
<dbReference type="GeneID" id="114247691"/>
<dbReference type="InterPro" id="IPR020904">
    <property type="entry name" value="Sc_DH/Rdtase_CS"/>
</dbReference>
<dbReference type="PRINTS" id="PR00081">
    <property type="entry name" value="GDHRDH"/>
</dbReference>
<dbReference type="PANTHER" id="PTHR43115">
    <property type="entry name" value="DEHYDROGENASE/REDUCTASE SDR FAMILY MEMBER 11"/>
    <property type="match status" value="1"/>
</dbReference>
<dbReference type="Gene3D" id="3.40.50.720">
    <property type="entry name" value="NAD(P)-binding Rossmann-like Domain"/>
    <property type="match status" value="1"/>
</dbReference>
<evidence type="ECO:0000256" key="3">
    <source>
        <dbReference type="RuleBase" id="RU000363"/>
    </source>
</evidence>
<dbReference type="RefSeq" id="XP_028036507.1">
    <property type="nucleotide sequence ID" value="XM_028180706.1"/>
</dbReference>
<dbReference type="FunFam" id="3.40.50.720:FF:000047">
    <property type="entry name" value="NADP-dependent L-serine/L-allo-threonine dehydrogenase"/>
    <property type="match status" value="1"/>
</dbReference>
<evidence type="ECO:0000313" key="5">
    <source>
        <dbReference type="RefSeq" id="XP_028036507.1"/>
    </source>
</evidence>
<proteinExistence type="inferred from homology"/>
<evidence type="ECO:0000256" key="1">
    <source>
        <dbReference type="ARBA" id="ARBA00006484"/>
    </source>
</evidence>
<dbReference type="InterPro" id="IPR036291">
    <property type="entry name" value="NAD(P)-bd_dom_sf"/>
</dbReference>
<protein>
    <submittedName>
        <fullName evidence="5">Farnesol dehydrogenase-like</fullName>
    </submittedName>
</protein>
<dbReference type="PRINTS" id="PR00080">
    <property type="entry name" value="SDRFAMILY"/>
</dbReference>
<reference evidence="5" key="1">
    <citation type="submission" date="2025-08" db="UniProtKB">
        <authorList>
            <consortium name="RefSeq"/>
        </authorList>
    </citation>
    <scope>IDENTIFICATION</scope>
    <source>
        <tissue evidence="5">Silk gland</tissue>
    </source>
</reference>